<keyword evidence="2" id="KW-0698">rRNA processing</keyword>
<keyword evidence="6" id="KW-0539">Nucleus</keyword>
<evidence type="ECO:0000313" key="12">
    <source>
        <dbReference type="EMBL" id="KAK8770045.1"/>
    </source>
</evidence>
<evidence type="ECO:0000256" key="3">
    <source>
        <dbReference type="ARBA" id="ARBA00022553"/>
    </source>
</evidence>
<dbReference type="Gene3D" id="2.130.10.10">
    <property type="entry name" value="YVTN repeat-like/Quinoprotein amine dehydrogenase"/>
    <property type="match status" value="1"/>
</dbReference>
<protein>
    <recommendedName>
        <fullName evidence="9">U3 small nucleolar RNA-associated protein 18 homolog</fullName>
    </recommendedName>
    <alternativeName>
        <fullName evidence="10">WD repeat-containing protein 50</fullName>
    </alternativeName>
</protein>
<dbReference type="SMART" id="SM00320">
    <property type="entry name" value="WD40"/>
    <property type="match status" value="5"/>
</dbReference>
<evidence type="ECO:0000256" key="9">
    <source>
        <dbReference type="ARBA" id="ARBA00074442"/>
    </source>
</evidence>
<sequence>MLAFLGETMLRTAVETKLLNTEEKPHAPVTISIDVVEDEGSSSEAEKDSDEEELEKLVFGTCHDTVESSHVEKKRKSRKRKTSEHDLESDEGSTELPAEHAVKKAAWQDEDDNNIPDEEKDHTESPLAHKLPGKKDGFSDHLRKQYTKVMGVPKWAEKSDTEKPAGEEEDDDILRKAIRFVGQSKNLAPNLLQIHKCTPLAFESRENTVLKCVEFHPSSQVALTAGLSGTVTICQVDGKTNAKIQAVHFDRFPIHCAHFSLDGQEIWAGSSQKDHMFCYDMMAGKTMHIRFPKGLNITNTKQFYVSPDGKYFILTGRFGEIHIVSAKSKECLDTLKMNKHVKSVAFAPDSSLMYTIGGSEVCIWDMKSRRCRHRFTDQGSLEGLALAASPNGQFLASGSDSGVVNVYETAKLYETRYPAPLKEIMNLTTEVSQLKFNSTSELLAMSSSFKPNAVKMVHFPSLTAFSNFPGKHDFRYSNCIDISPNSGYFLCGNNLGTAHLFRLKHYSNF</sequence>
<dbReference type="Proteomes" id="UP001321473">
    <property type="component" value="Unassembled WGS sequence"/>
</dbReference>
<dbReference type="GO" id="GO:0032040">
    <property type="term" value="C:small-subunit processome"/>
    <property type="evidence" value="ECO:0007669"/>
    <property type="project" value="TreeGrafter"/>
</dbReference>
<accession>A0AAQ4E5Q8</accession>
<comment type="similarity">
    <text evidence="7">Belongs to the WD repeat UTP18 family.</text>
</comment>
<dbReference type="InterPro" id="IPR045161">
    <property type="entry name" value="Utp18"/>
</dbReference>
<evidence type="ECO:0000256" key="6">
    <source>
        <dbReference type="ARBA" id="ARBA00023242"/>
    </source>
</evidence>
<evidence type="ECO:0000256" key="4">
    <source>
        <dbReference type="ARBA" id="ARBA00022574"/>
    </source>
</evidence>
<dbReference type="EMBL" id="JARKHS020021725">
    <property type="protein sequence ID" value="KAK8770045.1"/>
    <property type="molecule type" value="Genomic_DNA"/>
</dbReference>
<dbReference type="SUPFAM" id="SSF50978">
    <property type="entry name" value="WD40 repeat-like"/>
    <property type="match status" value="1"/>
</dbReference>
<evidence type="ECO:0000256" key="1">
    <source>
        <dbReference type="ARBA" id="ARBA00004604"/>
    </source>
</evidence>
<evidence type="ECO:0000256" key="5">
    <source>
        <dbReference type="ARBA" id="ARBA00022737"/>
    </source>
</evidence>
<feature type="region of interest" description="Disordered" evidence="11">
    <location>
        <begin position="60"/>
        <end position="140"/>
    </location>
</feature>
<keyword evidence="4" id="KW-0853">WD repeat</keyword>
<evidence type="ECO:0000256" key="11">
    <source>
        <dbReference type="SAM" id="MobiDB-lite"/>
    </source>
</evidence>
<evidence type="ECO:0000313" key="13">
    <source>
        <dbReference type="Proteomes" id="UP001321473"/>
    </source>
</evidence>
<dbReference type="Pfam" id="PF00400">
    <property type="entry name" value="WD40"/>
    <property type="match status" value="2"/>
</dbReference>
<comment type="function">
    <text evidence="8">Part of the small subunit (SSU) processome, first precursor of the small eukaryotic ribosomal subunit. During the assembly of the SSU processome in the nucleolus, many ribosome biogenesis factors, an RNA chaperone and ribosomal proteins associate with the nascent pre-rRNA and work in concert to generate RNA folding, modifications, rearrangements and cleavage as well as targeted degradation of pre-ribosomal RNA by the RNA exosome. Involved in nucleolar processing of pre-18S ribosomal RNA.</text>
</comment>
<dbReference type="FunFam" id="2.130.10.10:FF:000121">
    <property type="entry name" value="U3 small nucleolar RNA-associated protein 18 homolog"/>
    <property type="match status" value="1"/>
</dbReference>
<keyword evidence="5" id="KW-0677">Repeat</keyword>
<evidence type="ECO:0000256" key="7">
    <source>
        <dbReference type="ARBA" id="ARBA00025767"/>
    </source>
</evidence>
<keyword evidence="3" id="KW-0597">Phosphoprotein</keyword>
<reference evidence="12 13" key="1">
    <citation type="journal article" date="2023" name="Arcadia Sci">
        <title>De novo assembly of a long-read Amblyomma americanum tick genome.</title>
        <authorList>
            <person name="Chou S."/>
            <person name="Poskanzer K.E."/>
            <person name="Rollins M."/>
            <person name="Thuy-Boun P.S."/>
        </authorList>
    </citation>
    <scope>NUCLEOTIDE SEQUENCE [LARGE SCALE GENOMIC DNA]</scope>
    <source>
        <strain evidence="12">F_SG_1</strain>
        <tissue evidence="12">Salivary glands</tissue>
    </source>
</reference>
<dbReference type="InterPro" id="IPR015943">
    <property type="entry name" value="WD40/YVTN_repeat-like_dom_sf"/>
</dbReference>
<dbReference type="GO" id="GO:0006364">
    <property type="term" value="P:rRNA processing"/>
    <property type="evidence" value="ECO:0007669"/>
    <property type="project" value="UniProtKB-KW"/>
</dbReference>
<evidence type="ECO:0000256" key="2">
    <source>
        <dbReference type="ARBA" id="ARBA00022552"/>
    </source>
</evidence>
<dbReference type="PANTHER" id="PTHR18359">
    <property type="entry name" value="WD-REPEAT PROTEIN-RELATED"/>
    <property type="match status" value="1"/>
</dbReference>
<dbReference type="PANTHER" id="PTHR18359:SF0">
    <property type="entry name" value="U3 SMALL NUCLEOLAR RNA-ASSOCIATED PROTEIN 18 HOMOLOG"/>
    <property type="match status" value="1"/>
</dbReference>
<evidence type="ECO:0000256" key="10">
    <source>
        <dbReference type="ARBA" id="ARBA00075773"/>
    </source>
</evidence>
<feature type="compositionally biased region" description="Basic residues" evidence="11">
    <location>
        <begin position="72"/>
        <end position="82"/>
    </location>
</feature>
<gene>
    <name evidence="12" type="ORF">V5799_013487</name>
</gene>
<dbReference type="InterPro" id="IPR001680">
    <property type="entry name" value="WD40_rpt"/>
</dbReference>
<dbReference type="InterPro" id="IPR036322">
    <property type="entry name" value="WD40_repeat_dom_sf"/>
</dbReference>
<keyword evidence="13" id="KW-1185">Reference proteome</keyword>
<comment type="subcellular location">
    <subcellularLocation>
        <location evidence="1">Nucleus</location>
        <location evidence="1">Nucleolus</location>
    </subcellularLocation>
</comment>
<name>A0AAQ4E5Q8_AMBAM</name>
<evidence type="ECO:0000256" key="8">
    <source>
        <dbReference type="ARBA" id="ARBA00058527"/>
    </source>
</evidence>
<proteinExistence type="inferred from homology"/>
<organism evidence="12 13">
    <name type="scientific">Amblyomma americanum</name>
    <name type="common">Lone star tick</name>
    <dbReference type="NCBI Taxonomy" id="6943"/>
    <lineage>
        <taxon>Eukaryota</taxon>
        <taxon>Metazoa</taxon>
        <taxon>Ecdysozoa</taxon>
        <taxon>Arthropoda</taxon>
        <taxon>Chelicerata</taxon>
        <taxon>Arachnida</taxon>
        <taxon>Acari</taxon>
        <taxon>Parasitiformes</taxon>
        <taxon>Ixodida</taxon>
        <taxon>Ixodoidea</taxon>
        <taxon>Ixodidae</taxon>
        <taxon>Amblyomminae</taxon>
        <taxon>Amblyomma</taxon>
    </lineage>
</organism>
<dbReference type="GO" id="GO:0034388">
    <property type="term" value="C:Pwp2p-containing subcomplex of 90S preribosome"/>
    <property type="evidence" value="ECO:0007669"/>
    <property type="project" value="TreeGrafter"/>
</dbReference>
<dbReference type="AlphaFoldDB" id="A0AAQ4E5Q8"/>
<comment type="caution">
    <text evidence="12">The sequence shown here is derived from an EMBL/GenBank/DDBJ whole genome shotgun (WGS) entry which is preliminary data.</text>
</comment>